<proteinExistence type="predicted"/>
<sequence length="591" mass="59679">MSSAYVISNNLELRQLTAGRLIATTDTGRLKVADDLDVKSVLSASLGSPGGIATLDDNGSIPPEQLANISFPNAKGTLIVGDGTSSVDFGAGADGAILRANSATQVGLEWDASGIDHLTDVTNAGTNTHAQLDAFVDSRGQMNGLATLDGTGNVPLTQLGNAPAGYTPPVTKGSITTGDDTNSVVLAVGTNNQVLTVDLTANTGLVYRAVDHANLTNGGTNTHAQLDAFVASSGQPNGLATLDGTGNVPLTQLGNVPAGDTLPITKGVIVTGDGSASVDLLVGADDLVLTADSATSTGLAYKAVDHVNLVNKGTNTHAQIDSTLADHETRIGTAETGILARQLTSEKGQADGYASLDSTGNVPLNQLGNVPAGSALPVTKGVIITGDGTNSVNLSPGTENQVLTVVAADPNGIAYRQVDHVNLANAGTNTHAQLDAFVSSKAQADGLASLDSGGQVPASQLGNVSAVAGAIIVEASFTGAGTFQLWELGGFDAGYSVSGNIHAQVSAMGTSNTGSGNWLLWAPYLSGVLGVIDPTPQIVLANRVAGSFASGSAELVTAENVPEIRLMVTQTADTTWRAIIHSNAARRDAIP</sequence>
<dbReference type="EMBL" id="AP018495">
    <property type="protein sequence ID" value="BBI30214.1"/>
    <property type="molecule type" value="Genomic_DNA"/>
</dbReference>
<evidence type="ECO:0000313" key="2">
    <source>
        <dbReference type="Proteomes" id="UP001161669"/>
    </source>
</evidence>
<name>A0A3T1CWL6_9VIRU</name>
<evidence type="ECO:0000313" key="1">
    <source>
        <dbReference type="EMBL" id="BBI30214.1"/>
    </source>
</evidence>
<dbReference type="KEGG" id="vg:80540566"/>
<organism evidence="1 2">
    <name type="scientific">Acanthamoeba castellanii medusavirus J1</name>
    <dbReference type="NCBI Taxonomy" id="3114988"/>
    <lineage>
        <taxon>Viruses</taxon>
        <taxon>Varidnaviria</taxon>
        <taxon>Bamfordvirae</taxon>
        <taxon>Nucleocytoviricota</taxon>
        <taxon>Megaviricetes</taxon>
        <taxon>Mamonoviridae</taxon>
        <taxon>Medusavirus</taxon>
        <taxon>Medusavirus medusae</taxon>
    </lineage>
</organism>
<keyword evidence="2" id="KW-1185">Reference proteome</keyword>
<dbReference type="Proteomes" id="UP001161669">
    <property type="component" value="Segment"/>
</dbReference>
<protein>
    <submittedName>
        <fullName evidence="1">Uncharacterized protein</fullName>
    </submittedName>
</protein>
<reference evidence="2" key="1">
    <citation type="journal article" date="2019" name="J. Virol.">
        <title>Medusavirus, a novel large DNA virus discovered from hot spring water.</title>
        <authorList>
            <person name="Yoshikawa G."/>
            <person name="Blanc-Mathieu R."/>
            <person name="Song C."/>
            <person name="Kayama Y."/>
            <person name="Mochizuki T."/>
            <person name="Murata K."/>
            <person name="Ogata H."/>
            <person name="Takemura M."/>
        </authorList>
    </citation>
    <scope>NUCLEOTIDE SEQUENCE [LARGE SCALE GENOMIC DNA]</scope>
</reference>
<accession>A0A3T1CWL6</accession>